<gene>
    <name evidence="2" type="ORF">FPZ41_31660</name>
</gene>
<feature type="transmembrane region" description="Helical" evidence="1">
    <location>
        <begin position="116"/>
        <end position="134"/>
    </location>
</feature>
<dbReference type="AlphaFoldDB" id="A0A5N8WZR9"/>
<accession>A0A5N8WZR9</accession>
<comment type="caution">
    <text evidence="2">The sequence shown here is derived from an EMBL/GenBank/DDBJ whole genome shotgun (WGS) entry which is preliminary data.</text>
</comment>
<reference evidence="2 3" key="1">
    <citation type="submission" date="2019-09" db="EMBL/GenBank/DDBJ databases">
        <authorList>
            <person name="Duangmal K."/>
            <person name="Teo W.F.A."/>
            <person name="Lipun K."/>
        </authorList>
    </citation>
    <scope>NUCLEOTIDE SEQUENCE [LARGE SCALE GENOMIC DNA]</scope>
    <source>
        <strain evidence="2 3">K1PN6</strain>
    </source>
</reference>
<organism evidence="2 3">
    <name type="scientific">Streptomyces acidicola</name>
    <dbReference type="NCBI Taxonomy" id="2596892"/>
    <lineage>
        <taxon>Bacteria</taxon>
        <taxon>Bacillati</taxon>
        <taxon>Actinomycetota</taxon>
        <taxon>Actinomycetes</taxon>
        <taxon>Kitasatosporales</taxon>
        <taxon>Streptomycetaceae</taxon>
        <taxon>Streptomyces</taxon>
    </lineage>
</organism>
<evidence type="ECO:0000313" key="2">
    <source>
        <dbReference type="EMBL" id="MPY52871.1"/>
    </source>
</evidence>
<dbReference type="Proteomes" id="UP000373149">
    <property type="component" value="Unassembled WGS sequence"/>
</dbReference>
<proteinExistence type="predicted"/>
<keyword evidence="1" id="KW-1133">Transmembrane helix</keyword>
<feature type="transmembrane region" description="Helical" evidence="1">
    <location>
        <begin position="12"/>
        <end position="33"/>
    </location>
</feature>
<dbReference type="RefSeq" id="WP_152867056.1">
    <property type="nucleotide sequence ID" value="NZ_VMNX01000159.1"/>
</dbReference>
<evidence type="ECO:0000256" key="1">
    <source>
        <dbReference type="SAM" id="Phobius"/>
    </source>
</evidence>
<feature type="transmembrane region" description="Helical" evidence="1">
    <location>
        <begin position="81"/>
        <end position="104"/>
    </location>
</feature>
<keyword evidence="1" id="KW-0472">Membrane</keyword>
<evidence type="ECO:0000313" key="3">
    <source>
        <dbReference type="Proteomes" id="UP000373149"/>
    </source>
</evidence>
<feature type="transmembrane region" description="Helical" evidence="1">
    <location>
        <begin position="54"/>
        <end position="75"/>
    </location>
</feature>
<keyword evidence="3" id="KW-1185">Reference proteome</keyword>
<name>A0A5N8WZR9_9ACTN</name>
<keyword evidence="1" id="KW-0812">Transmembrane</keyword>
<protein>
    <submittedName>
        <fullName evidence="2">Uncharacterized protein</fullName>
    </submittedName>
</protein>
<sequence length="139" mass="14650">MELASGADDAASAIVVGCLLLAVAVIAYGFVARERMANPGRSPSRTGPDSAERGLSRTVLFGGVAVVIGHIVGSATRNRWAFHWDLALEILVSASALHFYEFVAKWREPTPTTRRISVAGLMLMAFAGSASAAYTNGIL</sequence>
<dbReference type="EMBL" id="VMNX01000159">
    <property type="protein sequence ID" value="MPY52871.1"/>
    <property type="molecule type" value="Genomic_DNA"/>
</dbReference>